<evidence type="ECO:0000313" key="4">
    <source>
        <dbReference type="Proteomes" id="UP000748531"/>
    </source>
</evidence>
<feature type="transmembrane region" description="Helical" evidence="1">
    <location>
        <begin position="153"/>
        <end position="171"/>
    </location>
</feature>
<dbReference type="AlphaFoldDB" id="A0A8J4SUI9"/>
<sequence>MLAVCTIMNAKCLSYYFMPLISFWYTVTFAYFHLFPRVSGHSKHTIPKEVETESSTYLKSHYLENIESGDAHRSVIATKPHWSLSSSELIFVLKIVVVMGAIEFLRNSPRLFHLIFHSGPQNFFFRFAADKADVMNHNPNAASDQLWFDRWSIDRFAMIYGVLFGLFCVWLKRHGLLEERLTSGVGHALVQGILRPRQLIRWLKAPQDEWKNDEDSQQELHFGFKHSVFEKIKCKRWIASLFLVSCPVIFYVSAYIAFRNSLAYVFPTYSVVLAAVGRFSGELFIAHLHIWLSAGFPGMLVPIPDYPTLSFTLTTWILMCVCHEVQQLTGELYPFIVPQTPSEFPRKLFWLSALYLFLNV</sequence>
<keyword evidence="4" id="KW-1185">Reference proteome</keyword>
<feature type="transmembrane region" description="Helical" evidence="1">
    <location>
        <begin position="15"/>
        <end position="34"/>
    </location>
</feature>
<dbReference type="InterPro" id="IPR012419">
    <property type="entry name" value="Cas1_AcylTrans_dom"/>
</dbReference>
<reference evidence="3" key="1">
    <citation type="submission" date="2019-05" db="EMBL/GenBank/DDBJ databases">
        <title>Annotation for the trematode Paragonimus heterotremus.</title>
        <authorList>
            <person name="Choi Y.-J."/>
        </authorList>
    </citation>
    <scope>NUCLEOTIDE SEQUENCE</scope>
    <source>
        <strain evidence="3">LC</strain>
    </source>
</reference>
<dbReference type="Proteomes" id="UP000748531">
    <property type="component" value="Unassembled WGS sequence"/>
</dbReference>
<keyword evidence="1" id="KW-0812">Transmembrane</keyword>
<evidence type="ECO:0000256" key="1">
    <source>
        <dbReference type="SAM" id="Phobius"/>
    </source>
</evidence>
<proteinExistence type="predicted"/>
<accession>A0A8J4SUI9</accession>
<keyword evidence="1" id="KW-0472">Membrane</keyword>
<keyword evidence="1" id="KW-1133">Transmembrane helix</keyword>
<name>A0A8J4SUI9_9TREM</name>
<feature type="transmembrane region" description="Helical" evidence="1">
    <location>
        <begin position="237"/>
        <end position="258"/>
    </location>
</feature>
<feature type="domain" description="Cas1p 10 TM acyl transferase" evidence="2">
    <location>
        <begin position="2"/>
        <end position="43"/>
    </location>
</feature>
<dbReference type="EMBL" id="LUCH01000277">
    <property type="protein sequence ID" value="KAF5405585.1"/>
    <property type="molecule type" value="Genomic_DNA"/>
</dbReference>
<comment type="caution">
    <text evidence="3">The sequence shown here is derived from an EMBL/GenBank/DDBJ whole genome shotgun (WGS) entry which is preliminary data.</text>
</comment>
<evidence type="ECO:0000259" key="2">
    <source>
        <dbReference type="Pfam" id="PF07779"/>
    </source>
</evidence>
<protein>
    <recommendedName>
        <fullName evidence="2">Cas1p 10 TM acyl transferase domain-containing protein</fullName>
    </recommendedName>
</protein>
<dbReference type="OrthoDB" id="1932925at2759"/>
<evidence type="ECO:0000313" key="3">
    <source>
        <dbReference type="EMBL" id="KAF5405585.1"/>
    </source>
</evidence>
<feature type="domain" description="Cas1p 10 TM acyl transferase" evidence="2">
    <location>
        <begin position="87"/>
        <end position="348"/>
    </location>
</feature>
<dbReference type="Pfam" id="PF07779">
    <property type="entry name" value="Cas1_AcylT"/>
    <property type="match status" value="2"/>
</dbReference>
<gene>
    <name evidence="3" type="ORF">PHET_00890</name>
</gene>
<organism evidence="3 4">
    <name type="scientific">Paragonimus heterotremus</name>
    <dbReference type="NCBI Taxonomy" id="100268"/>
    <lineage>
        <taxon>Eukaryota</taxon>
        <taxon>Metazoa</taxon>
        <taxon>Spiralia</taxon>
        <taxon>Lophotrochozoa</taxon>
        <taxon>Platyhelminthes</taxon>
        <taxon>Trematoda</taxon>
        <taxon>Digenea</taxon>
        <taxon>Plagiorchiida</taxon>
        <taxon>Troglotremata</taxon>
        <taxon>Troglotrematidae</taxon>
        <taxon>Paragonimus</taxon>
    </lineage>
</organism>